<dbReference type="InterPro" id="IPR036168">
    <property type="entry name" value="AP2_Mu_C_sf"/>
</dbReference>
<dbReference type="GO" id="GO:0016192">
    <property type="term" value="P:vesicle-mediated transport"/>
    <property type="evidence" value="ECO:0007669"/>
    <property type="project" value="InterPro"/>
</dbReference>
<accession>A0A5A7RFJ7</accession>
<evidence type="ECO:0000256" key="2">
    <source>
        <dbReference type="ARBA" id="ARBA00022448"/>
    </source>
</evidence>
<dbReference type="PROSITE" id="PS00990">
    <property type="entry name" value="CLAT_ADAPTOR_M_1"/>
    <property type="match status" value="1"/>
</dbReference>
<dbReference type="PANTHER" id="PTHR10529">
    <property type="entry name" value="AP COMPLEX SUBUNIT MU"/>
    <property type="match status" value="1"/>
</dbReference>
<evidence type="ECO:0000259" key="6">
    <source>
        <dbReference type="PROSITE" id="PS51072"/>
    </source>
</evidence>
<organism evidence="7 8">
    <name type="scientific">Striga asiatica</name>
    <name type="common">Asiatic witchweed</name>
    <name type="synonym">Buchnera asiatica</name>
    <dbReference type="NCBI Taxonomy" id="4170"/>
    <lineage>
        <taxon>Eukaryota</taxon>
        <taxon>Viridiplantae</taxon>
        <taxon>Streptophyta</taxon>
        <taxon>Embryophyta</taxon>
        <taxon>Tracheophyta</taxon>
        <taxon>Spermatophyta</taxon>
        <taxon>Magnoliopsida</taxon>
        <taxon>eudicotyledons</taxon>
        <taxon>Gunneridae</taxon>
        <taxon>Pentapetalae</taxon>
        <taxon>asterids</taxon>
        <taxon>lamiids</taxon>
        <taxon>Lamiales</taxon>
        <taxon>Orobanchaceae</taxon>
        <taxon>Buchnereae</taxon>
        <taxon>Striga</taxon>
    </lineage>
</organism>
<dbReference type="InterPro" id="IPR050431">
    <property type="entry name" value="Adaptor_comp_med_subunit"/>
</dbReference>
<dbReference type="PIRSF" id="PIRSF005992">
    <property type="entry name" value="Clathrin_mu"/>
    <property type="match status" value="1"/>
</dbReference>
<name>A0A5A7RFJ7_STRAF</name>
<proteinExistence type="inferred from homology"/>
<evidence type="ECO:0000313" key="8">
    <source>
        <dbReference type="Proteomes" id="UP000325081"/>
    </source>
</evidence>
<evidence type="ECO:0000256" key="3">
    <source>
        <dbReference type="ARBA" id="ARBA00022927"/>
    </source>
</evidence>
<comment type="subcellular location">
    <subcellularLocation>
        <location evidence="1">Endomembrane system</location>
    </subcellularLocation>
</comment>
<evidence type="ECO:0000256" key="4">
    <source>
        <dbReference type="ARBA" id="ARBA00023136"/>
    </source>
</evidence>
<dbReference type="SUPFAM" id="SSF49447">
    <property type="entry name" value="Second domain of Mu2 adaptin subunit (ap50) of ap2 adaptor"/>
    <property type="match status" value="1"/>
</dbReference>
<keyword evidence="4" id="KW-0472">Membrane</keyword>
<dbReference type="CDD" id="cd09252">
    <property type="entry name" value="AP-3_Mu3_Cterm"/>
    <property type="match status" value="1"/>
</dbReference>
<dbReference type="AlphaFoldDB" id="A0A5A7RFJ7"/>
<reference evidence="8" key="1">
    <citation type="journal article" date="2019" name="Curr. Biol.">
        <title>Genome Sequence of Striga asiatica Provides Insight into the Evolution of Plant Parasitism.</title>
        <authorList>
            <person name="Yoshida S."/>
            <person name="Kim S."/>
            <person name="Wafula E.K."/>
            <person name="Tanskanen J."/>
            <person name="Kim Y.M."/>
            <person name="Honaas L."/>
            <person name="Yang Z."/>
            <person name="Spallek T."/>
            <person name="Conn C.E."/>
            <person name="Ichihashi Y."/>
            <person name="Cheong K."/>
            <person name="Cui S."/>
            <person name="Der J.P."/>
            <person name="Gundlach H."/>
            <person name="Jiao Y."/>
            <person name="Hori C."/>
            <person name="Ishida J.K."/>
            <person name="Kasahara H."/>
            <person name="Kiba T."/>
            <person name="Kim M.S."/>
            <person name="Koo N."/>
            <person name="Laohavisit A."/>
            <person name="Lee Y.H."/>
            <person name="Lumba S."/>
            <person name="McCourt P."/>
            <person name="Mortimer J.C."/>
            <person name="Mutuku J.M."/>
            <person name="Nomura T."/>
            <person name="Sasaki-Sekimoto Y."/>
            <person name="Seto Y."/>
            <person name="Wang Y."/>
            <person name="Wakatake T."/>
            <person name="Sakakibara H."/>
            <person name="Demura T."/>
            <person name="Yamaguchi S."/>
            <person name="Yoneyama K."/>
            <person name="Manabe R.I."/>
            <person name="Nelson D.C."/>
            <person name="Schulman A.H."/>
            <person name="Timko M.P."/>
            <person name="dePamphilis C.W."/>
            <person name="Choi D."/>
            <person name="Shirasu K."/>
        </authorList>
    </citation>
    <scope>NUCLEOTIDE SEQUENCE [LARGE SCALE GENOMIC DNA]</scope>
    <source>
        <strain evidence="8">cv. UVA1</strain>
    </source>
</reference>
<dbReference type="Proteomes" id="UP000325081">
    <property type="component" value="Unassembled WGS sequence"/>
</dbReference>
<dbReference type="GO" id="GO:0012505">
    <property type="term" value="C:endomembrane system"/>
    <property type="evidence" value="ECO:0007669"/>
    <property type="project" value="UniProtKB-SubCell"/>
</dbReference>
<dbReference type="GO" id="GO:0030131">
    <property type="term" value="C:clathrin adaptor complex"/>
    <property type="evidence" value="ECO:0007669"/>
    <property type="project" value="UniProtKB-UniRule"/>
</dbReference>
<dbReference type="Gene3D" id="2.60.40.1170">
    <property type="entry name" value="Mu homology domain, subdomain B"/>
    <property type="match status" value="2"/>
</dbReference>
<dbReference type="EMBL" id="BKCP01012403">
    <property type="protein sequence ID" value="GER55946.1"/>
    <property type="molecule type" value="Genomic_DNA"/>
</dbReference>
<gene>
    <name evidence="7" type="ORF">STAS_33657</name>
</gene>
<comment type="caution">
    <text evidence="7">The sequence shown here is derived from an EMBL/GenBank/DDBJ whole genome shotgun (WGS) entry which is preliminary data.</text>
</comment>
<comment type="similarity">
    <text evidence="5">Belongs to the adaptor complexes medium subunit family.</text>
</comment>
<protein>
    <submittedName>
        <fullName evidence="7">AP-3 complex subunit mu</fullName>
    </submittedName>
</protein>
<dbReference type="PROSITE" id="PS51072">
    <property type="entry name" value="MHD"/>
    <property type="match status" value="1"/>
</dbReference>
<evidence type="ECO:0000256" key="5">
    <source>
        <dbReference type="PIRNR" id="PIRNR005992"/>
    </source>
</evidence>
<dbReference type="GO" id="GO:0006886">
    <property type="term" value="P:intracellular protein transport"/>
    <property type="evidence" value="ECO:0007669"/>
    <property type="project" value="UniProtKB-UniRule"/>
</dbReference>
<dbReference type="InterPro" id="IPR028565">
    <property type="entry name" value="MHD"/>
</dbReference>
<keyword evidence="3 5" id="KW-0653">Protein transport</keyword>
<dbReference type="OrthoDB" id="870at2759"/>
<keyword evidence="8" id="KW-1185">Reference proteome</keyword>
<sequence>MIDNGFPLTTEPSILREMIAPPNIVSKVLSVVTGNSSNVSNTLPGATSSCVPWRKTDLKHSSNDVYVDLVEEMYATINRDGALVKCEIYGEVQVNSHLSGLPDLTLSFANPSALNDVRFHPCVRLRPWESNQILSFVPSDGQFKLMSYRVKKLKNIPIYVKPQLTSDSGICRISILVGIRNDPGKSIDTITVQFQLPPSVVSSDLSSNCGPVNVLADKILADFWQTCLWTIGKIPKDKAPSMSGTLVLESGMEKLHVFPTFIVGFRIMGVALSGLKIEKLDILNLPTCSYKGFRALTRAGEFQVRS</sequence>
<keyword evidence="2 5" id="KW-0813">Transport</keyword>
<dbReference type="InterPro" id="IPR001392">
    <property type="entry name" value="Clathrin_mu"/>
</dbReference>
<dbReference type="Pfam" id="PF00928">
    <property type="entry name" value="Adap_comp_sub"/>
    <property type="match status" value="1"/>
</dbReference>
<evidence type="ECO:0000313" key="7">
    <source>
        <dbReference type="EMBL" id="GER55946.1"/>
    </source>
</evidence>
<feature type="domain" description="MHD" evidence="6">
    <location>
        <begin position="62"/>
        <end position="305"/>
    </location>
</feature>
<evidence type="ECO:0000256" key="1">
    <source>
        <dbReference type="ARBA" id="ARBA00004308"/>
    </source>
</evidence>
<dbReference type="InterPro" id="IPR018240">
    <property type="entry name" value="Clathrin_mu_CS"/>
</dbReference>